<comment type="caution">
    <text evidence="1">The sequence shown here is derived from an EMBL/GenBank/DDBJ whole genome shotgun (WGS) entry which is preliminary data.</text>
</comment>
<dbReference type="EMBL" id="BARU01011048">
    <property type="protein sequence ID" value="GAH40525.1"/>
    <property type="molecule type" value="Genomic_DNA"/>
</dbReference>
<sequence length="140" mass="15422">MLGGLGRAPKYVQADTVYYNHAIGVAVAPDTWISAFVKYIMTEYFVDVAGYDVIEDEYQTHGAKADFAAQAETLGLVSYDIAYKSMDNPFPNGLQLYCLAKYGCDQYLLNNAKFATAPYTKALADWVEADIILMVADFAA</sequence>
<protein>
    <submittedName>
        <fullName evidence="1">Uncharacterized protein</fullName>
    </submittedName>
</protein>
<dbReference type="AlphaFoldDB" id="X1G6T4"/>
<organism evidence="1">
    <name type="scientific">marine sediment metagenome</name>
    <dbReference type="NCBI Taxonomy" id="412755"/>
    <lineage>
        <taxon>unclassified sequences</taxon>
        <taxon>metagenomes</taxon>
        <taxon>ecological metagenomes</taxon>
    </lineage>
</organism>
<accession>X1G6T4</accession>
<name>X1G6T4_9ZZZZ</name>
<gene>
    <name evidence="1" type="ORF">S03H2_20859</name>
</gene>
<reference evidence="1" key="1">
    <citation type="journal article" date="2014" name="Front. Microbiol.">
        <title>High frequency of phylogenetically diverse reductive dehalogenase-homologous genes in deep subseafloor sedimentary metagenomes.</title>
        <authorList>
            <person name="Kawai M."/>
            <person name="Futagami T."/>
            <person name="Toyoda A."/>
            <person name="Takaki Y."/>
            <person name="Nishi S."/>
            <person name="Hori S."/>
            <person name="Arai W."/>
            <person name="Tsubouchi T."/>
            <person name="Morono Y."/>
            <person name="Uchiyama I."/>
            <person name="Ito T."/>
            <person name="Fujiyama A."/>
            <person name="Inagaki F."/>
            <person name="Takami H."/>
        </authorList>
    </citation>
    <scope>NUCLEOTIDE SEQUENCE</scope>
    <source>
        <strain evidence="1">Expedition CK06-06</strain>
    </source>
</reference>
<proteinExistence type="predicted"/>
<evidence type="ECO:0000313" key="1">
    <source>
        <dbReference type="EMBL" id="GAH40525.1"/>
    </source>
</evidence>